<dbReference type="RefSeq" id="WP_286353561.1">
    <property type="nucleotide sequence ID" value="NZ_AP027079.1"/>
</dbReference>
<name>A0ABN6V0P6_9BACT</name>
<evidence type="ECO:0000313" key="5">
    <source>
        <dbReference type="Proteomes" id="UP001242010"/>
    </source>
</evidence>
<dbReference type="SMART" id="SM00382">
    <property type="entry name" value="AAA"/>
    <property type="match status" value="1"/>
</dbReference>
<reference evidence="5" key="1">
    <citation type="journal article" date="2023" name="Int. J. Syst. Evol. Microbiol.">
        <title>Mesoterricola silvestris gen. nov., sp. nov., Mesoterricola sediminis sp. nov., Geothrix oryzae sp. nov., Geothrix edaphica sp. nov., Geothrix rubra sp. nov., and Geothrix limicola sp. nov., six novel members of Acidobacteriota isolated from soils.</title>
        <authorList>
            <person name="Itoh H."/>
            <person name="Sugisawa Y."/>
            <person name="Mise K."/>
            <person name="Xu Z."/>
            <person name="Kuniyasu M."/>
            <person name="Ushijima N."/>
            <person name="Kawano K."/>
            <person name="Kobayashi E."/>
            <person name="Shiratori Y."/>
            <person name="Masuda Y."/>
            <person name="Senoo K."/>
        </authorList>
    </citation>
    <scope>NUCLEOTIDE SEQUENCE [LARGE SCALE GENOMIC DNA]</scope>
    <source>
        <strain evidence="5">Red222</strain>
    </source>
</reference>
<keyword evidence="5" id="KW-1185">Reference proteome</keyword>
<dbReference type="GO" id="GO:0005524">
    <property type="term" value="F:ATP binding"/>
    <property type="evidence" value="ECO:0007669"/>
    <property type="project" value="UniProtKB-KW"/>
</dbReference>
<dbReference type="InterPro" id="IPR015854">
    <property type="entry name" value="ABC_transpr_LolD-like"/>
</dbReference>
<keyword evidence="1" id="KW-0547">Nucleotide-binding</keyword>
<dbReference type="InterPro" id="IPR003593">
    <property type="entry name" value="AAA+_ATPase"/>
</dbReference>
<organism evidence="4 5">
    <name type="scientific">Geothrix oryzae</name>
    <dbReference type="NCBI Taxonomy" id="2927975"/>
    <lineage>
        <taxon>Bacteria</taxon>
        <taxon>Pseudomonadati</taxon>
        <taxon>Acidobacteriota</taxon>
        <taxon>Holophagae</taxon>
        <taxon>Holophagales</taxon>
        <taxon>Holophagaceae</taxon>
        <taxon>Geothrix</taxon>
    </lineage>
</organism>
<evidence type="ECO:0000259" key="3">
    <source>
        <dbReference type="PROSITE" id="PS50893"/>
    </source>
</evidence>
<dbReference type="PANTHER" id="PTHR24220">
    <property type="entry name" value="IMPORT ATP-BINDING PROTEIN"/>
    <property type="match status" value="1"/>
</dbReference>
<feature type="domain" description="ABC transporter" evidence="3">
    <location>
        <begin position="2"/>
        <end position="221"/>
    </location>
</feature>
<dbReference type="Proteomes" id="UP001242010">
    <property type="component" value="Chromosome"/>
</dbReference>
<sequence>MLELRGLACDSPEGRPLVEGLDLSLSRGANLLVTGGSGSGKSRLLKVIAGVERPRAGQVQIAGVPVWPGDGALALAGRVRMGFAFAAGGLLSNLSLADNVALPLRFRGLPHHEVQIRVGSALERLGLSPVAGLRPHAVSGAARKHANLARLLALDPELALLDEPLEGLDAADRALVLDLVGTWAGDPERTLVIAAEDAATFPGLEAHRLALRSPSSPPEAP</sequence>
<dbReference type="InterPro" id="IPR003439">
    <property type="entry name" value="ABC_transporter-like_ATP-bd"/>
</dbReference>
<dbReference type="InterPro" id="IPR027417">
    <property type="entry name" value="P-loop_NTPase"/>
</dbReference>
<dbReference type="Gene3D" id="3.40.50.300">
    <property type="entry name" value="P-loop containing nucleotide triphosphate hydrolases"/>
    <property type="match status" value="1"/>
</dbReference>
<dbReference type="EMBL" id="AP027079">
    <property type="protein sequence ID" value="BDU69840.1"/>
    <property type="molecule type" value="Genomic_DNA"/>
</dbReference>
<protein>
    <submittedName>
        <fullName evidence="4">ABC transporter ATP-binding protein</fullName>
    </submittedName>
</protein>
<gene>
    <name evidence="4" type="ORF">GETHOR_19410</name>
</gene>
<dbReference type="SUPFAM" id="SSF52540">
    <property type="entry name" value="P-loop containing nucleoside triphosphate hydrolases"/>
    <property type="match status" value="1"/>
</dbReference>
<proteinExistence type="predicted"/>
<evidence type="ECO:0000256" key="1">
    <source>
        <dbReference type="ARBA" id="ARBA00022741"/>
    </source>
</evidence>
<evidence type="ECO:0000313" key="4">
    <source>
        <dbReference type="EMBL" id="BDU69840.1"/>
    </source>
</evidence>
<dbReference type="PROSITE" id="PS50893">
    <property type="entry name" value="ABC_TRANSPORTER_2"/>
    <property type="match status" value="1"/>
</dbReference>
<accession>A0ABN6V0P6</accession>
<keyword evidence="2 4" id="KW-0067">ATP-binding</keyword>
<evidence type="ECO:0000256" key="2">
    <source>
        <dbReference type="ARBA" id="ARBA00022840"/>
    </source>
</evidence>
<dbReference type="Pfam" id="PF00005">
    <property type="entry name" value="ABC_tran"/>
    <property type="match status" value="1"/>
</dbReference>